<protein>
    <submittedName>
        <fullName evidence="2">Uncharacterized protein</fullName>
    </submittedName>
</protein>
<feature type="compositionally biased region" description="Basic residues" evidence="1">
    <location>
        <begin position="332"/>
        <end position="341"/>
    </location>
</feature>
<evidence type="ECO:0000313" key="2">
    <source>
        <dbReference type="EMBL" id="KAG7544282.1"/>
    </source>
</evidence>
<sequence length="349" mass="38929">MNSFEIQKYPTRLTRRLLESSPGSTVEFTLDELLQKAKYAQSWPATGQYIHTGILAVYQMAAQQEPPSESAKIALRAVQYREPNSGFECTKCQKIDGLCLRVDPAKYPDLPIGCSVCIKAGETCDLPTEPFGVEERSEREPESDYSLGSEDAYEEDDPITGEVPDLLKLDNVENLDEFIGQNTMSLGDSRDWGGATVVDDYEHLFRIMTACHELGYTQCDRDGWVDRETKAKWLEELFAYFPRTIKEVQSPVPEVSTWSIVVPESIPAAPFPLEQKNRTQINLPYTFPPPPPPPPAPKPAPEPKVTAPKPKVETKTDLKRKAQTQGQPGTSKKARAKARKRAAAEAKGE</sequence>
<comment type="caution">
    <text evidence="2">The sequence shown here is derived from an EMBL/GenBank/DDBJ whole genome shotgun (WGS) entry which is preliminary data.</text>
</comment>
<feature type="compositionally biased region" description="Basic and acidic residues" evidence="1">
    <location>
        <begin position="310"/>
        <end position="320"/>
    </location>
</feature>
<evidence type="ECO:0000313" key="3">
    <source>
        <dbReference type="Proteomes" id="UP000812966"/>
    </source>
</evidence>
<keyword evidence="3" id="KW-1185">Reference proteome</keyword>
<feature type="compositionally biased region" description="Basic and acidic residues" evidence="1">
    <location>
        <begin position="133"/>
        <end position="142"/>
    </location>
</feature>
<feature type="region of interest" description="Disordered" evidence="1">
    <location>
        <begin position="129"/>
        <end position="157"/>
    </location>
</feature>
<organism evidence="2 3">
    <name type="scientific">Filobasidium floriforme</name>
    <dbReference type="NCBI Taxonomy" id="5210"/>
    <lineage>
        <taxon>Eukaryota</taxon>
        <taxon>Fungi</taxon>
        <taxon>Dikarya</taxon>
        <taxon>Basidiomycota</taxon>
        <taxon>Agaricomycotina</taxon>
        <taxon>Tremellomycetes</taxon>
        <taxon>Filobasidiales</taxon>
        <taxon>Filobasidiaceae</taxon>
        <taxon>Filobasidium</taxon>
    </lineage>
</organism>
<proteinExistence type="predicted"/>
<feature type="region of interest" description="Disordered" evidence="1">
    <location>
        <begin position="281"/>
        <end position="349"/>
    </location>
</feature>
<name>A0A8K0NQY4_9TREE</name>
<evidence type="ECO:0000256" key="1">
    <source>
        <dbReference type="SAM" id="MobiDB-lite"/>
    </source>
</evidence>
<dbReference type="AlphaFoldDB" id="A0A8K0NQY4"/>
<dbReference type="EMBL" id="JABELV010000060">
    <property type="protein sequence ID" value="KAG7544282.1"/>
    <property type="molecule type" value="Genomic_DNA"/>
</dbReference>
<dbReference type="Proteomes" id="UP000812966">
    <property type="component" value="Unassembled WGS sequence"/>
</dbReference>
<reference evidence="2" key="1">
    <citation type="submission" date="2020-04" db="EMBL/GenBank/DDBJ databases">
        <title>Analysis of mating type loci in Filobasidium floriforme.</title>
        <authorList>
            <person name="Nowrousian M."/>
        </authorList>
    </citation>
    <scope>NUCLEOTIDE SEQUENCE</scope>
    <source>
        <strain evidence="2">CBS 6242</strain>
    </source>
</reference>
<gene>
    <name evidence="2" type="ORF">FFLO_03321</name>
</gene>
<accession>A0A8K0NQY4</accession>
<feature type="compositionally biased region" description="Pro residues" evidence="1">
    <location>
        <begin position="286"/>
        <end position="302"/>
    </location>
</feature>